<reference evidence="2 3" key="1">
    <citation type="journal article" date="2012" name="Genome Biol.">
        <title>Genome and low-iron response of an oceanic diatom adapted to chronic iron limitation.</title>
        <authorList>
            <person name="Lommer M."/>
            <person name="Specht M."/>
            <person name="Roy A.S."/>
            <person name="Kraemer L."/>
            <person name="Andreson R."/>
            <person name="Gutowska M.A."/>
            <person name="Wolf J."/>
            <person name="Bergner S.V."/>
            <person name="Schilhabel M.B."/>
            <person name="Klostermeier U.C."/>
            <person name="Beiko R.G."/>
            <person name="Rosenstiel P."/>
            <person name="Hippler M."/>
            <person name="Laroche J."/>
        </authorList>
    </citation>
    <scope>NUCLEOTIDE SEQUENCE [LARGE SCALE GENOMIC DNA]</scope>
    <source>
        <strain evidence="2 3">CCMP1005</strain>
    </source>
</reference>
<keyword evidence="3" id="KW-1185">Reference proteome</keyword>
<evidence type="ECO:0000313" key="2">
    <source>
        <dbReference type="EMBL" id="EJK60515.1"/>
    </source>
</evidence>
<feature type="non-terminal residue" evidence="2">
    <location>
        <position position="1"/>
    </location>
</feature>
<accession>K0S5F8</accession>
<feature type="compositionally biased region" description="Basic and acidic residues" evidence="1">
    <location>
        <begin position="149"/>
        <end position="158"/>
    </location>
</feature>
<comment type="caution">
    <text evidence="2">The sequence shown here is derived from an EMBL/GenBank/DDBJ whole genome shotgun (WGS) entry which is preliminary data.</text>
</comment>
<protein>
    <submittedName>
        <fullName evidence="2">Uncharacterized protein</fullName>
    </submittedName>
</protein>
<name>K0S5F8_THAOC</name>
<dbReference type="Proteomes" id="UP000266841">
    <property type="component" value="Unassembled WGS sequence"/>
</dbReference>
<feature type="region of interest" description="Disordered" evidence="1">
    <location>
        <begin position="1"/>
        <end position="228"/>
    </location>
</feature>
<feature type="compositionally biased region" description="Basic and acidic residues" evidence="1">
    <location>
        <begin position="174"/>
        <end position="184"/>
    </location>
</feature>
<feature type="compositionally biased region" description="Basic and acidic residues" evidence="1">
    <location>
        <begin position="217"/>
        <end position="228"/>
    </location>
</feature>
<evidence type="ECO:0000313" key="3">
    <source>
        <dbReference type="Proteomes" id="UP000266841"/>
    </source>
</evidence>
<proteinExistence type="predicted"/>
<organism evidence="2 3">
    <name type="scientific">Thalassiosira oceanica</name>
    <name type="common">Marine diatom</name>
    <dbReference type="NCBI Taxonomy" id="159749"/>
    <lineage>
        <taxon>Eukaryota</taxon>
        <taxon>Sar</taxon>
        <taxon>Stramenopiles</taxon>
        <taxon>Ochrophyta</taxon>
        <taxon>Bacillariophyta</taxon>
        <taxon>Coscinodiscophyceae</taxon>
        <taxon>Thalassiosirophycidae</taxon>
        <taxon>Thalassiosirales</taxon>
        <taxon>Thalassiosiraceae</taxon>
        <taxon>Thalassiosira</taxon>
    </lineage>
</organism>
<dbReference type="EMBL" id="AGNL01020977">
    <property type="protein sequence ID" value="EJK60515.1"/>
    <property type="molecule type" value="Genomic_DNA"/>
</dbReference>
<evidence type="ECO:0000256" key="1">
    <source>
        <dbReference type="SAM" id="MobiDB-lite"/>
    </source>
</evidence>
<feature type="compositionally biased region" description="Basic and acidic residues" evidence="1">
    <location>
        <begin position="99"/>
        <end position="108"/>
    </location>
</feature>
<dbReference type="AlphaFoldDB" id="K0S5F8"/>
<gene>
    <name evidence="2" type="ORF">THAOC_19111</name>
</gene>
<sequence>RVADADPVKARMLRGTEPAGGHAALRRDRGGTRGGDGEVPPGGGPGPARGRGGLRRRPRREVGQPQAGRGTQPGDRRRRAGLAGHPPPPPGPRRGRRDHGRERPDRAGPRVVLRKRGHATVPPGPRGGEGADRRGRRWGTHGALARGADGQREGRPDPPRGGCRPVRRGRRRHDAGGRGGEVRQDGGAGVSSFPRPRTGRRVGSTSGGGAGSTARLFGDEFRQAFHES</sequence>